<dbReference type="PANTHER" id="PTHR32322:SF18">
    <property type="entry name" value="S-ADENOSYLMETHIONINE_S-ADENOSYLHOMOCYSTEINE TRANSPORTER"/>
    <property type="match status" value="1"/>
</dbReference>
<keyword evidence="6 7" id="KW-0472">Membrane</keyword>
<name>A0A9D2I7H1_9FIRM</name>
<keyword evidence="4 7" id="KW-0812">Transmembrane</keyword>
<feature type="transmembrane region" description="Helical" evidence="7">
    <location>
        <begin position="236"/>
        <end position="255"/>
    </location>
</feature>
<dbReference type="InterPro" id="IPR050638">
    <property type="entry name" value="AA-Vitamin_Transporters"/>
</dbReference>
<accession>A0A9D2I7H1</accession>
<gene>
    <name evidence="9" type="ORF">H9717_08295</name>
</gene>
<dbReference type="SUPFAM" id="SSF103481">
    <property type="entry name" value="Multidrug resistance efflux transporter EmrE"/>
    <property type="match status" value="2"/>
</dbReference>
<feature type="transmembrane region" description="Helical" evidence="7">
    <location>
        <begin position="52"/>
        <end position="71"/>
    </location>
</feature>
<evidence type="ECO:0000256" key="6">
    <source>
        <dbReference type="ARBA" id="ARBA00023136"/>
    </source>
</evidence>
<dbReference type="Gene3D" id="1.10.3730.20">
    <property type="match status" value="1"/>
</dbReference>
<evidence type="ECO:0000256" key="1">
    <source>
        <dbReference type="ARBA" id="ARBA00004651"/>
    </source>
</evidence>
<keyword evidence="3" id="KW-1003">Cell membrane</keyword>
<feature type="transmembrane region" description="Helical" evidence="7">
    <location>
        <begin position="173"/>
        <end position="193"/>
    </location>
</feature>
<reference evidence="9" key="2">
    <citation type="submission" date="2021-04" db="EMBL/GenBank/DDBJ databases">
        <authorList>
            <person name="Gilroy R."/>
        </authorList>
    </citation>
    <scope>NUCLEOTIDE SEQUENCE</scope>
    <source>
        <strain evidence="9">CHK179-7159</strain>
    </source>
</reference>
<dbReference type="PANTHER" id="PTHR32322">
    <property type="entry name" value="INNER MEMBRANE TRANSPORTER"/>
    <property type="match status" value="1"/>
</dbReference>
<dbReference type="InterPro" id="IPR000620">
    <property type="entry name" value="EamA_dom"/>
</dbReference>
<feature type="transmembrane region" description="Helical" evidence="7">
    <location>
        <begin position="267"/>
        <end position="287"/>
    </location>
</feature>
<evidence type="ECO:0000256" key="3">
    <source>
        <dbReference type="ARBA" id="ARBA00022475"/>
    </source>
</evidence>
<feature type="transmembrane region" description="Helical" evidence="7">
    <location>
        <begin position="91"/>
        <end position="109"/>
    </location>
</feature>
<reference evidence="9" key="1">
    <citation type="journal article" date="2021" name="PeerJ">
        <title>Extensive microbial diversity within the chicken gut microbiome revealed by metagenomics and culture.</title>
        <authorList>
            <person name="Gilroy R."/>
            <person name="Ravi A."/>
            <person name="Getino M."/>
            <person name="Pursley I."/>
            <person name="Horton D.L."/>
            <person name="Alikhan N.F."/>
            <person name="Baker D."/>
            <person name="Gharbi K."/>
            <person name="Hall N."/>
            <person name="Watson M."/>
            <person name="Adriaenssens E.M."/>
            <person name="Foster-Nyarko E."/>
            <person name="Jarju S."/>
            <person name="Secka A."/>
            <person name="Antonio M."/>
            <person name="Oren A."/>
            <person name="Chaudhuri R.R."/>
            <person name="La Ragione R."/>
            <person name="Hildebrand F."/>
            <person name="Pallen M.J."/>
        </authorList>
    </citation>
    <scope>NUCLEOTIDE SEQUENCE</scope>
    <source>
        <strain evidence="9">CHK179-7159</strain>
    </source>
</reference>
<evidence type="ECO:0000313" key="9">
    <source>
        <dbReference type="EMBL" id="HJA93094.1"/>
    </source>
</evidence>
<feature type="transmembrane region" description="Helical" evidence="7">
    <location>
        <begin position="205"/>
        <end position="224"/>
    </location>
</feature>
<protein>
    <submittedName>
        <fullName evidence="9">DMT family transporter</fullName>
    </submittedName>
</protein>
<evidence type="ECO:0000256" key="5">
    <source>
        <dbReference type="ARBA" id="ARBA00022989"/>
    </source>
</evidence>
<dbReference type="InterPro" id="IPR037185">
    <property type="entry name" value="EmrE-like"/>
</dbReference>
<evidence type="ECO:0000313" key="10">
    <source>
        <dbReference type="Proteomes" id="UP000886858"/>
    </source>
</evidence>
<dbReference type="EMBL" id="DWYY01000089">
    <property type="protein sequence ID" value="HJA93094.1"/>
    <property type="molecule type" value="Genomic_DNA"/>
</dbReference>
<comment type="caution">
    <text evidence="9">The sequence shown here is derived from an EMBL/GenBank/DDBJ whole genome shotgun (WGS) entry which is preliminary data.</text>
</comment>
<keyword evidence="5 7" id="KW-1133">Transmembrane helix</keyword>
<dbReference type="Pfam" id="PF00892">
    <property type="entry name" value="EamA"/>
    <property type="match status" value="2"/>
</dbReference>
<dbReference type="Proteomes" id="UP000886858">
    <property type="component" value="Unassembled WGS sequence"/>
</dbReference>
<comment type="similarity">
    <text evidence="2">Belongs to the EamA transporter family.</text>
</comment>
<feature type="transmembrane region" description="Helical" evidence="7">
    <location>
        <begin position="115"/>
        <end position="135"/>
    </location>
</feature>
<evidence type="ECO:0000256" key="2">
    <source>
        <dbReference type="ARBA" id="ARBA00007362"/>
    </source>
</evidence>
<evidence type="ECO:0000259" key="8">
    <source>
        <dbReference type="Pfam" id="PF00892"/>
    </source>
</evidence>
<feature type="domain" description="EamA" evidence="8">
    <location>
        <begin position="17"/>
        <end position="162"/>
    </location>
</feature>
<feature type="transmembrane region" description="Helical" evidence="7">
    <location>
        <begin position="147"/>
        <end position="167"/>
    </location>
</feature>
<dbReference type="GO" id="GO:0005886">
    <property type="term" value="C:plasma membrane"/>
    <property type="evidence" value="ECO:0007669"/>
    <property type="project" value="UniProtKB-SubCell"/>
</dbReference>
<feature type="domain" description="EamA" evidence="8">
    <location>
        <begin position="174"/>
        <end position="312"/>
    </location>
</feature>
<dbReference type="AlphaFoldDB" id="A0A9D2I7H1"/>
<evidence type="ECO:0000256" key="7">
    <source>
        <dbReference type="SAM" id="Phobius"/>
    </source>
</evidence>
<evidence type="ECO:0000256" key="4">
    <source>
        <dbReference type="ARBA" id="ARBA00022692"/>
    </source>
</evidence>
<sequence length="322" mass="34270">MNNAEKRMSRTGVVFGCALICCFLWGSAAPSIKIGYRLFGIEAADSMAQIVFAGMRFMLAGLMVILAGSLLDRKENGGKLLKPRKSSLPMILKLAMVQTVAQYIFYYIGLAHTTGVKAAIIGGSNVFFSIFIAVAIFHMERLTLRKLLGCVVGFAGVVVINTAGNGIDMNVSLLGEGFILFSSLSYALSSGLIKKYSAKEDPVALSGYQFLCGGIVLTAVGFIFGGRVNLAGVSAGGWALLFYMGFISAAAYTLWGILLKYNPVGRVAVFGFMNPVFSFLLSALLLGEGSQAFGWPGLSALALVCAGILIVNLAEEEKDQRQ</sequence>
<proteinExistence type="inferred from homology"/>
<feature type="transmembrane region" description="Helical" evidence="7">
    <location>
        <begin position="293"/>
        <end position="314"/>
    </location>
</feature>
<organism evidence="9 10">
    <name type="scientific">Candidatus Eisenbergiella merdipullorum</name>
    <dbReference type="NCBI Taxonomy" id="2838553"/>
    <lineage>
        <taxon>Bacteria</taxon>
        <taxon>Bacillati</taxon>
        <taxon>Bacillota</taxon>
        <taxon>Clostridia</taxon>
        <taxon>Lachnospirales</taxon>
        <taxon>Lachnospiraceae</taxon>
        <taxon>Eisenbergiella</taxon>
    </lineage>
</organism>
<comment type="subcellular location">
    <subcellularLocation>
        <location evidence="1">Cell membrane</location>
        <topology evidence="1">Multi-pass membrane protein</topology>
    </subcellularLocation>
</comment>